<evidence type="ECO:0000256" key="1">
    <source>
        <dbReference type="ARBA" id="ARBA00023015"/>
    </source>
</evidence>
<accession>A0ABP9HEQ0</accession>
<keyword evidence="1" id="KW-0805">Transcription regulation</keyword>
<gene>
    <name evidence="5" type="ORF">GCM10023205_37890</name>
</gene>
<dbReference type="InterPro" id="IPR046335">
    <property type="entry name" value="LacI/GalR-like_sensor"/>
</dbReference>
<dbReference type="Gene3D" id="1.10.260.40">
    <property type="entry name" value="lambda repressor-like DNA-binding domains"/>
    <property type="match status" value="1"/>
</dbReference>
<dbReference type="InterPro" id="IPR028082">
    <property type="entry name" value="Peripla_BP_I"/>
</dbReference>
<dbReference type="CDD" id="cd06267">
    <property type="entry name" value="PBP1_LacI_sugar_binding-like"/>
    <property type="match status" value="1"/>
</dbReference>
<name>A0ABP9HEQ0_9ACTN</name>
<dbReference type="InterPro" id="IPR010982">
    <property type="entry name" value="Lambda_DNA-bd_dom_sf"/>
</dbReference>
<dbReference type="CDD" id="cd01392">
    <property type="entry name" value="HTH_LacI"/>
    <property type="match status" value="1"/>
</dbReference>
<keyword evidence="3" id="KW-0804">Transcription</keyword>
<evidence type="ECO:0000313" key="6">
    <source>
        <dbReference type="Proteomes" id="UP001500466"/>
    </source>
</evidence>
<dbReference type="PANTHER" id="PTHR30146:SF153">
    <property type="entry name" value="LACTOSE OPERON REPRESSOR"/>
    <property type="match status" value="1"/>
</dbReference>
<dbReference type="Gene3D" id="3.40.50.2300">
    <property type="match status" value="2"/>
</dbReference>
<dbReference type="Pfam" id="PF13377">
    <property type="entry name" value="Peripla_BP_3"/>
    <property type="match status" value="1"/>
</dbReference>
<dbReference type="SUPFAM" id="SSF47413">
    <property type="entry name" value="lambda repressor-like DNA-binding domains"/>
    <property type="match status" value="1"/>
</dbReference>
<protein>
    <submittedName>
        <fullName evidence="5">LacI family DNA-binding transcriptional regulator</fullName>
    </submittedName>
</protein>
<keyword evidence="6" id="KW-1185">Reference proteome</keyword>
<comment type="caution">
    <text evidence="5">The sequence shown here is derived from an EMBL/GenBank/DDBJ whole genome shotgun (WGS) entry which is preliminary data.</text>
</comment>
<keyword evidence="2 5" id="KW-0238">DNA-binding</keyword>
<reference evidence="6" key="1">
    <citation type="journal article" date="2019" name="Int. J. Syst. Evol. Microbiol.">
        <title>The Global Catalogue of Microorganisms (GCM) 10K type strain sequencing project: providing services to taxonomists for standard genome sequencing and annotation.</title>
        <authorList>
            <consortium name="The Broad Institute Genomics Platform"/>
            <consortium name="The Broad Institute Genome Sequencing Center for Infectious Disease"/>
            <person name="Wu L."/>
            <person name="Ma J."/>
        </authorList>
    </citation>
    <scope>NUCLEOTIDE SEQUENCE [LARGE SCALE GENOMIC DNA]</scope>
    <source>
        <strain evidence="6">JCM 17986</strain>
    </source>
</reference>
<dbReference type="PROSITE" id="PS50932">
    <property type="entry name" value="HTH_LACI_2"/>
    <property type="match status" value="1"/>
</dbReference>
<evidence type="ECO:0000256" key="2">
    <source>
        <dbReference type="ARBA" id="ARBA00023125"/>
    </source>
</evidence>
<dbReference type="SUPFAM" id="SSF53822">
    <property type="entry name" value="Periplasmic binding protein-like I"/>
    <property type="match status" value="1"/>
</dbReference>
<evidence type="ECO:0000313" key="5">
    <source>
        <dbReference type="EMBL" id="GAA4969083.1"/>
    </source>
</evidence>
<evidence type="ECO:0000256" key="3">
    <source>
        <dbReference type="ARBA" id="ARBA00023163"/>
    </source>
</evidence>
<dbReference type="EMBL" id="BAABHS010000012">
    <property type="protein sequence ID" value="GAA4969083.1"/>
    <property type="molecule type" value="Genomic_DNA"/>
</dbReference>
<dbReference type="PANTHER" id="PTHR30146">
    <property type="entry name" value="LACI-RELATED TRANSCRIPTIONAL REPRESSOR"/>
    <property type="match status" value="1"/>
</dbReference>
<sequence length="330" mass="35445">MDVAREAGLSKTTVSAALNGTGRLSAEVRAHARETARRMGYRPNATARLLRAGHARLIGFTAREYVEAPWSYLESPYLSELTHTTAQLALEHGYAMVLLPNCSPRDEWTDLPVDAVILADPEADDPLVDDFLAAGIPVFTDQRVEGRQGGYWVDIDYDAAMRSVLDHLAAQGARDIVLIAPQNDSQWAQRSMDSYLAWCGERGIAPHAVATQRPGNAAVLKAADEVLSEGPPPDALFALAEVSPPLMIDVARKHGLSVPDDVLLVCCSEDPVAAHCAPPVTTLSMQPSAIAAAGMELLLDALESGNVEPAGRVVPTRLDVRASSLRKTRE</sequence>
<proteinExistence type="predicted"/>
<feature type="domain" description="HTH lacI-type" evidence="4">
    <location>
        <begin position="1"/>
        <end position="52"/>
    </location>
</feature>
<organism evidence="5 6">
    <name type="scientific">Yinghuangia aomiensis</name>
    <dbReference type="NCBI Taxonomy" id="676205"/>
    <lineage>
        <taxon>Bacteria</taxon>
        <taxon>Bacillati</taxon>
        <taxon>Actinomycetota</taxon>
        <taxon>Actinomycetes</taxon>
        <taxon>Kitasatosporales</taxon>
        <taxon>Streptomycetaceae</taxon>
        <taxon>Yinghuangia</taxon>
    </lineage>
</organism>
<dbReference type="SMART" id="SM00354">
    <property type="entry name" value="HTH_LACI"/>
    <property type="match status" value="1"/>
</dbReference>
<evidence type="ECO:0000259" key="4">
    <source>
        <dbReference type="PROSITE" id="PS50932"/>
    </source>
</evidence>
<dbReference type="Pfam" id="PF00356">
    <property type="entry name" value="LacI"/>
    <property type="match status" value="1"/>
</dbReference>
<dbReference type="GO" id="GO:0003677">
    <property type="term" value="F:DNA binding"/>
    <property type="evidence" value="ECO:0007669"/>
    <property type="project" value="UniProtKB-KW"/>
</dbReference>
<dbReference type="Proteomes" id="UP001500466">
    <property type="component" value="Unassembled WGS sequence"/>
</dbReference>
<dbReference type="InterPro" id="IPR000843">
    <property type="entry name" value="HTH_LacI"/>
</dbReference>